<protein>
    <recommendedName>
        <fullName evidence="5">KfrA N-terminal DNA-binding domain-containing protein</fullName>
    </recommendedName>
</protein>
<sequence>MEQLAAQRGDLLQQRDRLQTHLEQLRVELETLGTERTVALEHVRAIEDRAHLHVDEARQELKMLQQRLEREQREHDKRITQLVTQQDALRKALQDSERATAHQLGRVAALEAAMAKWRSIPVAPIKNVARKSQSEAKTKPRSRARKGRS</sequence>
<gene>
    <name evidence="3" type="ORF">ISP18_00935</name>
</gene>
<feature type="region of interest" description="Disordered" evidence="2">
    <location>
        <begin position="125"/>
        <end position="149"/>
    </location>
</feature>
<accession>A0ABW8IDB8</accession>
<comment type="caution">
    <text evidence="3">The sequence shown here is derived from an EMBL/GenBank/DDBJ whole genome shotgun (WGS) entry which is preliminary data.</text>
</comment>
<dbReference type="EMBL" id="JADIKI010000021">
    <property type="protein sequence ID" value="MFK2853157.1"/>
    <property type="molecule type" value="Genomic_DNA"/>
</dbReference>
<organism evidence="3 4">
    <name type="scientific">Dyella humi</name>
    <dbReference type="NCBI Taxonomy" id="1770547"/>
    <lineage>
        <taxon>Bacteria</taxon>
        <taxon>Pseudomonadati</taxon>
        <taxon>Pseudomonadota</taxon>
        <taxon>Gammaproteobacteria</taxon>
        <taxon>Lysobacterales</taxon>
        <taxon>Rhodanobacteraceae</taxon>
        <taxon>Dyella</taxon>
    </lineage>
</organism>
<keyword evidence="4" id="KW-1185">Reference proteome</keyword>
<reference evidence="3 4" key="1">
    <citation type="submission" date="2020-10" db="EMBL/GenBank/DDBJ databases">
        <title>Phylogeny of dyella-like bacteria.</title>
        <authorList>
            <person name="Fu J."/>
        </authorList>
    </citation>
    <scope>NUCLEOTIDE SEQUENCE [LARGE SCALE GENOMIC DNA]</scope>
    <source>
        <strain evidence="3 4">DHG40</strain>
    </source>
</reference>
<evidence type="ECO:0008006" key="5">
    <source>
        <dbReference type="Google" id="ProtNLM"/>
    </source>
</evidence>
<feature type="compositionally biased region" description="Basic residues" evidence="2">
    <location>
        <begin position="139"/>
        <end position="149"/>
    </location>
</feature>
<evidence type="ECO:0000256" key="2">
    <source>
        <dbReference type="SAM" id="MobiDB-lite"/>
    </source>
</evidence>
<evidence type="ECO:0000313" key="3">
    <source>
        <dbReference type="EMBL" id="MFK2853157.1"/>
    </source>
</evidence>
<evidence type="ECO:0000256" key="1">
    <source>
        <dbReference type="SAM" id="Coils"/>
    </source>
</evidence>
<dbReference type="RefSeq" id="WP_380016121.1">
    <property type="nucleotide sequence ID" value="NZ_JADIKI010000021.1"/>
</dbReference>
<feature type="coiled-coil region" evidence="1">
    <location>
        <begin position="1"/>
        <end position="81"/>
    </location>
</feature>
<dbReference type="Proteomes" id="UP001620409">
    <property type="component" value="Unassembled WGS sequence"/>
</dbReference>
<keyword evidence="1" id="KW-0175">Coiled coil</keyword>
<evidence type="ECO:0000313" key="4">
    <source>
        <dbReference type="Proteomes" id="UP001620409"/>
    </source>
</evidence>
<name>A0ABW8IDB8_9GAMM</name>
<proteinExistence type="predicted"/>